<reference evidence="1 2" key="1">
    <citation type="submission" date="2020-08" db="EMBL/GenBank/DDBJ databases">
        <title>Genomic Encyclopedia of Type Strains, Phase IV (KMG-IV): sequencing the most valuable type-strain genomes for metagenomic binning, comparative biology and taxonomic classification.</title>
        <authorList>
            <person name="Goeker M."/>
        </authorList>
    </citation>
    <scope>NUCLEOTIDE SEQUENCE [LARGE SCALE GENOMIC DNA]</scope>
    <source>
        <strain evidence="1 2">DSM 22359</strain>
    </source>
</reference>
<accession>A0A840U7U4</accession>
<dbReference type="Proteomes" id="UP000591735">
    <property type="component" value="Unassembled WGS sequence"/>
</dbReference>
<comment type="caution">
    <text evidence="1">The sequence shown here is derived from an EMBL/GenBank/DDBJ whole genome shotgun (WGS) entry which is preliminary data.</text>
</comment>
<keyword evidence="2" id="KW-1185">Reference proteome</keyword>
<evidence type="ECO:0000313" key="1">
    <source>
        <dbReference type="EMBL" id="MBB5321199.1"/>
    </source>
</evidence>
<organism evidence="1 2">
    <name type="scientific">Marinobacter oulmenensis</name>
    <dbReference type="NCBI Taxonomy" id="643747"/>
    <lineage>
        <taxon>Bacteria</taxon>
        <taxon>Pseudomonadati</taxon>
        <taxon>Pseudomonadota</taxon>
        <taxon>Gammaproteobacteria</taxon>
        <taxon>Pseudomonadales</taxon>
        <taxon>Marinobacteraceae</taxon>
        <taxon>Marinobacter</taxon>
    </lineage>
</organism>
<sequence>MKAPEVANPKGGFLARNAALLCQNSSFQLYLDRRRAAKFGLDIPDGTHTEEDARDFILQACSISSRAELDHNPQAATVYRQIRYRHQRWEARNFRRAHQSHRTEPP</sequence>
<name>A0A840U7U4_9GAMM</name>
<dbReference type="EMBL" id="JACHFE010000004">
    <property type="protein sequence ID" value="MBB5321199.1"/>
    <property type="molecule type" value="Genomic_DNA"/>
</dbReference>
<protein>
    <submittedName>
        <fullName evidence="1">Uncharacterized protein</fullName>
    </submittedName>
</protein>
<evidence type="ECO:0000313" key="2">
    <source>
        <dbReference type="Proteomes" id="UP000591735"/>
    </source>
</evidence>
<dbReference type="AlphaFoldDB" id="A0A840U7U4"/>
<gene>
    <name evidence="1" type="ORF">HNR38_001688</name>
</gene>
<proteinExistence type="predicted"/>